<dbReference type="Proteomes" id="UP000317938">
    <property type="component" value="Unassembled WGS sequence"/>
</dbReference>
<evidence type="ECO:0008006" key="3">
    <source>
        <dbReference type="Google" id="ProtNLM"/>
    </source>
</evidence>
<evidence type="ECO:0000313" key="2">
    <source>
        <dbReference type="Proteomes" id="UP000317938"/>
    </source>
</evidence>
<gene>
    <name evidence="1" type="ORF">FQP85_08410</name>
</gene>
<dbReference type="Pfam" id="PF25209">
    <property type="entry name" value="Phage_capsid_4"/>
    <property type="match status" value="1"/>
</dbReference>
<comment type="caution">
    <text evidence="1">The sequence shown here is derived from an EMBL/GenBank/DDBJ whole genome shotgun (WGS) entry which is preliminary data.</text>
</comment>
<reference evidence="1 2" key="1">
    <citation type="submission" date="2019-07" db="EMBL/GenBank/DDBJ databases">
        <title>Diversity of Bacteria from Kongsfjorden, Arctic.</title>
        <authorList>
            <person name="Yu Y."/>
        </authorList>
    </citation>
    <scope>NUCLEOTIDE SEQUENCE [LARGE SCALE GENOMIC DNA]</scope>
    <source>
        <strain evidence="1 2">SM1927</strain>
    </source>
</reference>
<organism evidence="1 2">
    <name type="scientific">Pseudoalteromonas neustonica</name>
    <dbReference type="NCBI Taxonomy" id="1840331"/>
    <lineage>
        <taxon>Bacteria</taxon>
        <taxon>Pseudomonadati</taxon>
        <taxon>Pseudomonadota</taxon>
        <taxon>Gammaproteobacteria</taxon>
        <taxon>Alteromonadales</taxon>
        <taxon>Pseudoalteromonadaceae</taxon>
        <taxon>Pseudoalteromonas</taxon>
    </lineage>
</organism>
<proteinExistence type="predicted"/>
<name>A0ABY3FF89_9GAMM</name>
<keyword evidence="2" id="KW-1185">Reference proteome</keyword>
<dbReference type="RefSeq" id="WP_145236450.1">
    <property type="nucleotide sequence ID" value="NZ_VNFF01000007.1"/>
</dbReference>
<evidence type="ECO:0000313" key="1">
    <source>
        <dbReference type="EMBL" id="TVU83788.1"/>
    </source>
</evidence>
<accession>A0ABY3FF89</accession>
<dbReference type="EMBL" id="VNFF01000007">
    <property type="protein sequence ID" value="TVU83788.1"/>
    <property type="molecule type" value="Genomic_DNA"/>
</dbReference>
<protein>
    <recommendedName>
        <fullName evidence="3">Phage major capsid protein</fullName>
    </recommendedName>
</protein>
<sequence length="755" mass="83085">MLTLLPAGIGFLGNRAFVEAKTSDYRDVMDLVRRELIKVIVPNNSHRDSWVDITAFYPEQVVVNKDGRYWAYAYTVNEANQVTFDAPVEVVKEFKPAGVVKLTEAWFDESRFIEASNIKPSKFLVTLIEVGKSLNGVNYPAHVLREAAPLFNGAKCMVKSDDDHIKGGAQHFNNLIGQFANAQFVEGIGAGKQGALQADLTVLESSGYATKLREAVDNNMQELFGLSIDVDGKATGKGANRTAKQFLKVNSVDLIMVPGAGGRIVSFKEAHNQGNVMNEQLLRLIEALKKSNPALAASVTADDDETAIVQLTEALAKHGAPEPSNGEGLTLADVNKVIVASQRLVEAKQSAVALINQSTLPDAAKTRLTESVQSKDDVTTEMVKGLIDAETSYLKQFTESGKVNMPHGVQYSDNPSGIEMLTALFDPANKDVVSLKEAYIDLTGDKHCTGKLRDCSRTRMVEALDSDSLPNVLADVINRRVVDVYGSLEKYQLWRKVFRIGTATDFKDQNVTEWGGYGDLQEVLESGAYPELAKPTDSNAKYRVSKKGGIATITMEMIKNDDRNIITQIPNKLARAAARTLSKFAWDFYINNRNAPDAKALFHADHNNLFSGALDQTELMAHWRAIMNQQELDTGEMLEIEPAFLLCSLGNVDAAFDLFQRLQNNDKGFAQQLNLEILRVPGATDPNDWGLMTDPGELANFEMGFLDGMENPEIFTQDMQNVGSVFTNDQTTMKIRHIYGGQCTDYRGATKAIVI</sequence>